<dbReference type="EMBL" id="AM263198">
    <property type="protein sequence ID" value="CAK21963.1"/>
    <property type="molecule type" value="Genomic_DNA"/>
</dbReference>
<protein>
    <submittedName>
        <fullName evidence="1">Uncharacterized protein</fullName>
    </submittedName>
</protein>
<reference evidence="1 2" key="1">
    <citation type="journal article" date="2006" name="J. Bacteriol.">
        <title>Whole-genome sequence of Listeria welshimeri reveals common steps in genome reduction with Listeria innocua as compared to Listeria monocytogenes.</title>
        <authorList>
            <person name="Hain T."/>
            <person name="Steinweg C."/>
            <person name="Kuenne C.T."/>
            <person name="Billion A."/>
            <person name="Ghai R."/>
            <person name="Chatterjee S.S."/>
            <person name="Domann E."/>
            <person name="Kaerst U."/>
            <person name="Goesmann A."/>
            <person name="Bekel T."/>
            <person name="Bartels D."/>
            <person name="Kaiser O."/>
            <person name="Meyer F."/>
            <person name="Puehler A."/>
            <person name="Weisshaar B."/>
            <person name="Wehland J."/>
            <person name="Liang C."/>
            <person name="Dandekar T."/>
            <person name="Lampidis R."/>
            <person name="Kreft J."/>
            <person name="Goebel W."/>
            <person name="Chakraborty T."/>
        </authorList>
    </citation>
    <scope>NUCLEOTIDE SEQUENCE [LARGE SCALE GENOMIC DNA]</scope>
    <source>
        <strain evidence="2">ATCC 35897 / DSM 20650 / CIP 8149 / NCTC 11857 / SLCC 5334 / V8</strain>
    </source>
</reference>
<sequence>MDEYIGDVYELKSLKILYNYIINASKKSDTLELFTAWKSEED</sequence>
<evidence type="ECO:0000313" key="1">
    <source>
        <dbReference type="EMBL" id="CAK21963.1"/>
    </source>
</evidence>
<organism evidence="1 2">
    <name type="scientific">Listeria welshimeri serovar 6b (strain ATCC 35897 / DSM 20650 / CCUG 15529 / CIP 8149 / NCTC 11857 / SLCC 5334 / V8)</name>
    <dbReference type="NCBI Taxonomy" id="386043"/>
    <lineage>
        <taxon>Bacteria</taxon>
        <taxon>Bacillati</taxon>
        <taxon>Bacillota</taxon>
        <taxon>Bacilli</taxon>
        <taxon>Bacillales</taxon>
        <taxon>Listeriaceae</taxon>
        <taxon>Listeria</taxon>
    </lineage>
</organism>
<name>A0ALT1_LISW6</name>
<proteinExistence type="predicted"/>
<dbReference type="KEGG" id="lwe:lwe2545"/>
<dbReference type="Proteomes" id="UP000000779">
    <property type="component" value="Chromosome"/>
</dbReference>
<gene>
    <name evidence="1" type="ordered locus">lwe2545</name>
</gene>
<dbReference type="AlphaFoldDB" id="A0ALT1"/>
<dbReference type="HOGENOM" id="CLU_3253641_0_0_9"/>
<evidence type="ECO:0000313" key="2">
    <source>
        <dbReference type="Proteomes" id="UP000000779"/>
    </source>
</evidence>
<accession>A0ALT1</accession>